<evidence type="ECO:0000256" key="7">
    <source>
        <dbReference type="SAM" id="SignalP"/>
    </source>
</evidence>
<dbReference type="SUPFAM" id="SSF49899">
    <property type="entry name" value="Concanavalin A-like lectins/glucanases"/>
    <property type="match status" value="1"/>
</dbReference>
<dbReference type="InterPro" id="IPR051795">
    <property type="entry name" value="Glycosyl_Hydrlase_43"/>
</dbReference>
<evidence type="ECO:0000256" key="6">
    <source>
        <dbReference type="RuleBase" id="RU361187"/>
    </source>
</evidence>
<keyword evidence="3 6" id="KW-0326">Glycosidase</keyword>
<dbReference type="InterPro" id="IPR006710">
    <property type="entry name" value="Glyco_hydro_43"/>
</dbReference>
<evidence type="ECO:0000313" key="10">
    <source>
        <dbReference type="Proteomes" id="UP000717696"/>
    </source>
</evidence>
<proteinExistence type="inferred from homology"/>
<dbReference type="InterPro" id="IPR041542">
    <property type="entry name" value="GH43_C2"/>
</dbReference>
<dbReference type="InterPro" id="IPR023296">
    <property type="entry name" value="Glyco_hydro_beta-prop_sf"/>
</dbReference>
<evidence type="ECO:0000259" key="8">
    <source>
        <dbReference type="Pfam" id="PF17851"/>
    </source>
</evidence>
<evidence type="ECO:0000256" key="1">
    <source>
        <dbReference type="ARBA" id="ARBA00009865"/>
    </source>
</evidence>
<dbReference type="PANTHER" id="PTHR42812:SF16">
    <property type="entry name" value="HYDROLASE, PUTATIVE (AFU_ORTHOLOGUE AFUA_7G06110)-RELATED"/>
    <property type="match status" value="1"/>
</dbReference>
<dbReference type="Pfam" id="PF17851">
    <property type="entry name" value="GH43_C2"/>
    <property type="match status" value="1"/>
</dbReference>
<feature type="chain" id="PRO_5040136777" evidence="7">
    <location>
        <begin position="22"/>
        <end position="559"/>
    </location>
</feature>
<comment type="similarity">
    <text evidence="1 6">Belongs to the glycosyl hydrolase 43 family.</text>
</comment>
<dbReference type="EMBL" id="JAGMUU010000026">
    <property type="protein sequence ID" value="KAH7122004.1"/>
    <property type="molecule type" value="Genomic_DNA"/>
</dbReference>
<dbReference type="OrthoDB" id="2139957at2759"/>
<evidence type="ECO:0000256" key="4">
    <source>
        <dbReference type="PIRSR" id="PIRSR606710-1"/>
    </source>
</evidence>
<dbReference type="Pfam" id="PF04616">
    <property type="entry name" value="Glyco_hydro_43"/>
    <property type="match status" value="1"/>
</dbReference>
<dbReference type="Gene3D" id="2.60.120.200">
    <property type="match status" value="1"/>
</dbReference>
<evidence type="ECO:0000256" key="3">
    <source>
        <dbReference type="ARBA" id="ARBA00023295"/>
    </source>
</evidence>
<organism evidence="9 10">
    <name type="scientific">Dactylonectria estremocensis</name>
    <dbReference type="NCBI Taxonomy" id="1079267"/>
    <lineage>
        <taxon>Eukaryota</taxon>
        <taxon>Fungi</taxon>
        <taxon>Dikarya</taxon>
        <taxon>Ascomycota</taxon>
        <taxon>Pezizomycotina</taxon>
        <taxon>Sordariomycetes</taxon>
        <taxon>Hypocreomycetidae</taxon>
        <taxon>Hypocreales</taxon>
        <taxon>Nectriaceae</taxon>
        <taxon>Dactylonectria</taxon>
    </lineage>
</organism>
<accession>A0A9P9DME8</accession>
<feature type="site" description="Important for catalytic activity, responsible for pKa modulation of the active site Glu and correct orientation of both the proton donor and substrate" evidence="5">
    <location>
        <position position="146"/>
    </location>
</feature>
<protein>
    <submittedName>
        <fullName evidence="9">Glycosyl hydrolase</fullName>
    </submittedName>
</protein>
<gene>
    <name evidence="9" type="ORF">B0J13DRAFT_511975</name>
</gene>
<dbReference type="CDD" id="cd18617">
    <property type="entry name" value="GH43_XynB-like"/>
    <property type="match status" value="1"/>
</dbReference>
<dbReference type="GO" id="GO:0004553">
    <property type="term" value="F:hydrolase activity, hydrolyzing O-glycosyl compounds"/>
    <property type="evidence" value="ECO:0007669"/>
    <property type="project" value="InterPro"/>
</dbReference>
<feature type="domain" description="Beta-xylosidase C-terminal Concanavalin A-like" evidence="8">
    <location>
        <begin position="344"/>
        <end position="528"/>
    </location>
</feature>
<dbReference type="InterPro" id="IPR013320">
    <property type="entry name" value="ConA-like_dom_sf"/>
</dbReference>
<dbReference type="Gene3D" id="2.115.10.20">
    <property type="entry name" value="Glycosyl hydrolase domain, family 43"/>
    <property type="match status" value="1"/>
</dbReference>
<evidence type="ECO:0000313" key="9">
    <source>
        <dbReference type="EMBL" id="KAH7122004.1"/>
    </source>
</evidence>
<feature type="signal peptide" evidence="7">
    <location>
        <begin position="1"/>
        <end position="21"/>
    </location>
</feature>
<dbReference type="PANTHER" id="PTHR42812">
    <property type="entry name" value="BETA-XYLOSIDASE"/>
    <property type="match status" value="1"/>
</dbReference>
<dbReference type="GO" id="GO:0005975">
    <property type="term" value="P:carbohydrate metabolic process"/>
    <property type="evidence" value="ECO:0007669"/>
    <property type="project" value="InterPro"/>
</dbReference>
<keyword evidence="10" id="KW-1185">Reference proteome</keyword>
<evidence type="ECO:0000256" key="5">
    <source>
        <dbReference type="PIRSR" id="PIRSR606710-2"/>
    </source>
</evidence>
<dbReference type="AlphaFoldDB" id="A0A9P9DME8"/>
<comment type="caution">
    <text evidence="9">The sequence shown here is derived from an EMBL/GenBank/DDBJ whole genome shotgun (WGS) entry which is preliminary data.</text>
</comment>
<dbReference type="SUPFAM" id="SSF75005">
    <property type="entry name" value="Arabinanase/levansucrase/invertase"/>
    <property type="match status" value="1"/>
</dbReference>
<evidence type="ECO:0000256" key="2">
    <source>
        <dbReference type="ARBA" id="ARBA00022801"/>
    </source>
</evidence>
<feature type="active site" description="Proton acceptor" evidence="4">
    <location>
        <position position="33"/>
    </location>
</feature>
<feature type="active site" description="Proton donor" evidence="4">
    <location>
        <position position="208"/>
    </location>
</feature>
<dbReference type="Proteomes" id="UP000717696">
    <property type="component" value="Unassembled WGS sequence"/>
</dbReference>
<keyword evidence="7" id="KW-0732">Signal</keyword>
<keyword evidence="2 6" id="KW-0378">Hydrolase</keyword>
<reference evidence="9" key="1">
    <citation type="journal article" date="2021" name="Nat. Commun.">
        <title>Genetic determinants of endophytism in the Arabidopsis root mycobiome.</title>
        <authorList>
            <person name="Mesny F."/>
            <person name="Miyauchi S."/>
            <person name="Thiergart T."/>
            <person name="Pickel B."/>
            <person name="Atanasova L."/>
            <person name="Karlsson M."/>
            <person name="Huettel B."/>
            <person name="Barry K.W."/>
            <person name="Haridas S."/>
            <person name="Chen C."/>
            <person name="Bauer D."/>
            <person name="Andreopoulos W."/>
            <person name="Pangilinan J."/>
            <person name="LaButti K."/>
            <person name="Riley R."/>
            <person name="Lipzen A."/>
            <person name="Clum A."/>
            <person name="Drula E."/>
            <person name="Henrissat B."/>
            <person name="Kohler A."/>
            <person name="Grigoriev I.V."/>
            <person name="Martin F.M."/>
            <person name="Hacquard S."/>
        </authorList>
    </citation>
    <scope>NUCLEOTIDE SEQUENCE</scope>
    <source>
        <strain evidence="9">MPI-CAGE-AT-0021</strain>
    </source>
</reference>
<name>A0A9P9DME8_9HYPO</name>
<sequence length="559" mass="63178">MAPLRDVIWSCILLFSSSAWGIWNPIIPGWNPDPAILAVGGDYYVATSSFEYWPGIPIYHSKDLSNWTLLSHALTRPEQLQLFGTPTAAGGWAPSLAYINGKYWLSTMTRWTYDPVSRVWPRVLFFSSDDLITWSDPIWAEPWGIDPELFQDPKTKKTYLNLMAPNNNIDRVWGISQCEVSLSSGQCTGPYVSLWNGTLPHNSTARPEGPKMYYKDSWYYLLIAEGGTDNLHRSTIARSRSPSGPFSANPANPLMYNGQWGFNNLTVQSTGHATMMKTANGDWYASFIARRNVNEKAPLGRETFLTNVKWRDGWPVFNNGNPILLSEEVEPKSGPKKVPKKWVEKFKGSNWDDAWYQLRTPYTKNYDTIQKGLVLRPNVFGLSDRDTPAALLRKQTSLNMTFSAEVLGFSGSLGPKNKFGISAYLSEWQHQDIGIRGCVNQTGMCIYTESFKNKTTTYWQTPLRQSDFPRRTLTLHVRCTPLSYQLGYSFGKDAPTYPTNISSFWQAFGPEGYGVFSGASLALFGTGDGEPWPYNAPTVGFSKVTETYFQEDIPDYDRW</sequence>